<organism evidence="1 2">
    <name type="scientific">Sclerotinia sclerotiorum (strain ATCC 18683 / 1980 / Ss-1)</name>
    <name type="common">White mold</name>
    <name type="synonym">Whetzelinia sclerotiorum</name>
    <dbReference type="NCBI Taxonomy" id="665079"/>
    <lineage>
        <taxon>Eukaryota</taxon>
        <taxon>Fungi</taxon>
        <taxon>Dikarya</taxon>
        <taxon>Ascomycota</taxon>
        <taxon>Pezizomycotina</taxon>
        <taxon>Leotiomycetes</taxon>
        <taxon>Helotiales</taxon>
        <taxon>Sclerotiniaceae</taxon>
        <taxon>Sclerotinia</taxon>
    </lineage>
</organism>
<evidence type="ECO:0000313" key="2">
    <source>
        <dbReference type="Proteomes" id="UP000001312"/>
    </source>
</evidence>
<proteinExistence type="predicted"/>
<evidence type="ECO:0000313" key="1">
    <source>
        <dbReference type="EMBL" id="EDO03825.1"/>
    </source>
</evidence>
<dbReference type="Proteomes" id="UP000001312">
    <property type="component" value="Unassembled WGS sequence"/>
</dbReference>
<gene>
    <name evidence="1" type="ORF">SS1G_06306</name>
</gene>
<accession>A7ELV9</accession>
<dbReference type="InParanoid" id="A7ELV9"/>
<dbReference type="HOGENOM" id="CLU_3279770_0_0_1"/>
<keyword evidence="2" id="KW-1185">Reference proteome</keyword>
<dbReference type="RefSeq" id="XP_001593384.1">
    <property type="nucleotide sequence ID" value="XM_001593334.1"/>
</dbReference>
<name>A7ELV9_SCLS1</name>
<dbReference type="AlphaFoldDB" id="A7ELV9"/>
<reference evidence="2" key="1">
    <citation type="journal article" date="2011" name="PLoS Genet.">
        <title>Genomic analysis of the necrotrophic fungal pathogens Sclerotinia sclerotiorum and Botrytis cinerea.</title>
        <authorList>
            <person name="Amselem J."/>
            <person name="Cuomo C.A."/>
            <person name="van Kan J.A."/>
            <person name="Viaud M."/>
            <person name="Benito E.P."/>
            <person name="Couloux A."/>
            <person name="Coutinho P.M."/>
            <person name="de Vries R.P."/>
            <person name="Dyer P.S."/>
            <person name="Fillinger S."/>
            <person name="Fournier E."/>
            <person name="Gout L."/>
            <person name="Hahn M."/>
            <person name="Kohn L."/>
            <person name="Lapalu N."/>
            <person name="Plummer K.M."/>
            <person name="Pradier J.M."/>
            <person name="Quevillon E."/>
            <person name="Sharon A."/>
            <person name="Simon A."/>
            <person name="ten Have A."/>
            <person name="Tudzynski B."/>
            <person name="Tudzynski P."/>
            <person name="Wincker P."/>
            <person name="Andrew M."/>
            <person name="Anthouard V."/>
            <person name="Beever R.E."/>
            <person name="Beffa R."/>
            <person name="Benoit I."/>
            <person name="Bouzid O."/>
            <person name="Brault B."/>
            <person name="Chen Z."/>
            <person name="Choquer M."/>
            <person name="Collemare J."/>
            <person name="Cotton P."/>
            <person name="Danchin E.G."/>
            <person name="Da Silva C."/>
            <person name="Gautier A."/>
            <person name="Giraud C."/>
            <person name="Giraud T."/>
            <person name="Gonzalez C."/>
            <person name="Grossetete S."/>
            <person name="Guldener U."/>
            <person name="Henrissat B."/>
            <person name="Howlett B.J."/>
            <person name="Kodira C."/>
            <person name="Kretschmer M."/>
            <person name="Lappartient A."/>
            <person name="Leroch M."/>
            <person name="Levis C."/>
            <person name="Mauceli E."/>
            <person name="Neuveglise C."/>
            <person name="Oeser B."/>
            <person name="Pearson M."/>
            <person name="Poulain J."/>
            <person name="Poussereau N."/>
            <person name="Quesneville H."/>
            <person name="Rascle C."/>
            <person name="Schumacher J."/>
            <person name="Segurens B."/>
            <person name="Sexton A."/>
            <person name="Silva E."/>
            <person name="Sirven C."/>
            <person name="Soanes D.M."/>
            <person name="Talbot N.J."/>
            <person name="Templeton M."/>
            <person name="Yandava C."/>
            <person name="Yarden O."/>
            <person name="Zeng Q."/>
            <person name="Rollins J.A."/>
            <person name="Lebrun M.H."/>
            <person name="Dickman M."/>
        </authorList>
    </citation>
    <scope>NUCLEOTIDE SEQUENCE [LARGE SCALE GENOMIC DNA]</scope>
    <source>
        <strain evidence="2">ATCC 18683 / 1980 / Ss-1</strain>
    </source>
</reference>
<dbReference type="GeneID" id="5488976"/>
<protein>
    <submittedName>
        <fullName evidence="1">Uncharacterized protein</fullName>
    </submittedName>
</protein>
<dbReference type="KEGG" id="ssl:SS1G_06306"/>
<dbReference type="EMBL" id="CH476627">
    <property type="protein sequence ID" value="EDO03825.1"/>
    <property type="molecule type" value="Genomic_DNA"/>
</dbReference>
<sequence length="41" mass="4671">MGMIRNDFEEGSRIFTIGGASSTVFWWLDGLNPDLIRPKRS</sequence>